<keyword evidence="9" id="KW-0812">Transmembrane</keyword>
<dbReference type="PANTHER" id="PTHR24421">
    <property type="entry name" value="NITRATE/NITRITE SENSOR PROTEIN NARX-RELATED"/>
    <property type="match status" value="1"/>
</dbReference>
<dbReference type="Pfam" id="PF02518">
    <property type="entry name" value="HATPase_c"/>
    <property type="match status" value="1"/>
</dbReference>
<dbReference type="GO" id="GO:0016301">
    <property type="term" value="F:kinase activity"/>
    <property type="evidence" value="ECO:0007669"/>
    <property type="project" value="UniProtKB-KW"/>
</dbReference>
<dbReference type="InterPro" id="IPR050482">
    <property type="entry name" value="Sensor_HK_TwoCompSys"/>
</dbReference>
<dbReference type="InterPro" id="IPR011712">
    <property type="entry name" value="Sig_transdc_His_kin_sub3_dim/P"/>
</dbReference>
<evidence type="ECO:0000256" key="6">
    <source>
        <dbReference type="ARBA" id="ARBA00022777"/>
    </source>
</evidence>
<keyword evidence="7" id="KW-0067">ATP-binding</keyword>
<evidence type="ECO:0000256" key="1">
    <source>
        <dbReference type="ARBA" id="ARBA00000085"/>
    </source>
</evidence>
<comment type="catalytic activity">
    <reaction evidence="1">
        <text>ATP + protein L-histidine = ADP + protein N-phospho-L-histidine.</text>
        <dbReference type="EC" id="2.7.13.3"/>
    </reaction>
</comment>
<accession>A0ABZ1R3S6</accession>
<dbReference type="GeneID" id="93764896"/>
<dbReference type="CDD" id="cd16917">
    <property type="entry name" value="HATPase_UhpB-NarQ-NarX-like"/>
    <property type="match status" value="1"/>
</dbReference>
<evidence type="ECO:0000313" key="14">
    <source>
        <dbReference type="Proteomes" id="UP001432071"/>
    </source>
</evidence>
<keyword evidence="8" id="KW-0902">Two-component regulatory system</keyword>
<dbReference type="Pfam" id="PF13796">
    <property type="entry name" value="Sensor"/>
    <property type="match status" value="1"/>
</dbReference>
<feature type="domain" description="Signal transduction histidine kinase subgroup 3 dimerisation and phosphoacceptor" evidence="11">
    <location>
        <begin position="241"/>
        <end position="304"/>
    </location>
</feature>
<dbReference type="RefSeq" id="WP_328736429.1">
    <property type="nucleotide sequence ID" value="NZ_CP108038.1"/>
</dbReference>
<evidence type="ECO:0000256" key="8">
    <source>
        <dbReference type="ARBA" id="ARBA00023012"/>
    </source>
</evidence>
<feature type="transmembrane region" description="Helical" evidence="9">
    <location>
        <begin position="108"/>
        <end position="127"/>
    </location>
</feature>
<dbReference type="EC" id="2.7.13.3" evidence="2"/>
<dbReference type="SUPFAM" id="SSF55874">
    <property type="entry name" value="ATPase domain of HSP90 chaperone/DNA topoisomerase II/histidine kinase"/>
    <property type="match status" value="1"/>
</dbReference>
<dbReference type="InterPro" id="IPR025828">
    <property type="entry name" value="Put_sensor_dom"/>
</dbReference>
<evidence type="ECO:0000313" key="13">
    <source>
        <dbReference type="EMBL" id="WUN89636.1"/>
    </source>
</evidence>
<evidence type="ECO:0000259" key="11">
    <source>
        <dbReference type="Pfam" id="PF07730"/>
    </source>
</evidence>
<name>A0ABZ1R3S6_9ACTN</name>
<feature type="transmembrane region" description="Helical" evidence="9">
    <location>
        <begin position="172"/>
        <end position="194"/>
    </location>
</feature>
<dbReference type="EMBL" id="CP108038">
    <property type="protein sequence ID" value="WUN89636.1"/>
    <property type="molecule type" value="Genomic_DNA"/>
</dbReference>
<keyword evidence="5" id="KW-0547">Nucleotide-binding</keyword>
<evidence type="ECO:0000256" key="4">
    <source>
        <dbReference type="ARBA" id="ARBA00022679"/>
    </source>
</evidence>
<evidence type="ECO:0000256" key="5">
    <source>
        <dbReference type="ARBA" id="ARBA00022741"/>
    </source>
</evidence>
<evidence type="ECO:0000259" key="10">
    <source>
        <dbReference type="Pfam" id="PF02518"/>
    </source>
</evidence>
<protein>
    <recommendedName>
        <fullName evidence="2">histidine kinase</fullName>
        <ecNumber evidence="2">2.7.13.3</ecNumber>
    </recommendedName>
</protein>
<gene>
    <name evidence="13" type="ORF">OHT53_27960</name>
</gene>
<keyword evidence="6 13" id="KW-0418">Kinase</keyword>
<feature type="domain" description="Putative sensor" evidence="12">
    <location>
        <begin position="17"/>
        <end position="205"/>
    </location>
</feature>
<evidence type="ECO:0000256" key="3">
    <source>
        <dbReference type="ARBA" id="ARBA00022553"/>
    </source>
</evidence>
<evidence type="ECO:0000256" key="7">
    <source>
        <dbReference type="ARBA" id="ARBA00022840"/>
    </source>
</evidence>
<evidence type="ECO:0000256" key="2">
    <source>
        <dbReference type="ARBA" id="ARBA00012438"/>
    </source>
</evidence>
<keyword evidence="9" id="KW-1133">Transmembrane helix</keyword>
<dbReference type="InterPro" id="IPR003594">
    <property type="entry name" value="HATPase_dom"/>
</dbReference>
<dbReference type="PANTHER" id="PTHR24421:SF10">
    <property type="entry name" value="NITRATE_NITRITE SENSOR PROTEIN NARQ"/>
    <property type="match status" value="1"/>
</dbReference>
<dbReference type="Proteomes" id="UP001432071">
    <property type="component" value="Chromosome"/>
</dbReference>
<keyword evidence="3" id="KW-0597">Phosphoprotein</keyword>
<organism evidence="13 14">
    <name type="scientific">Streptomyces bobili</name>
    <dbReference type="NCBI Taxonomy" id="67280"/>
    <lineage>
        <taxon>Bacteria</taxon>
        <taxon>Bacillati</taxon>
        <taxon>Actinomycetota</taxon>
        <taxon>Actinomycetes</taxon>
        <taxon>Kitasatosporales</taxon>
        <taxon>Streptomycetaceae</taxon>
        <taxon>Streptomyces</taxon>
    </lineage>
</organism>
<keyword evidence="4" id="KW-0808">Transferase</keyword>
<dbReference type="Gene3D" id="3.30.565.10">
    <property type="entry name" value="Histidine kinase-like ATPase, C-terminal domain"/>
    <property type="match status" value="1"/>
</dbReference>
<feature type="transmembrane region" description="Helical" evidence="9">
    <location>
        <begin position="23"/>
        <end position="45"/>
    </location>
</feature>
<sequence length="429" mass="45314">MAAGERIARRTVVESVYLVTAPLSAAVGLLLVVGGLCVGTVGSLLPSRSHVADRALALARWPGDLEWWRIGQVRSRAGGARGTGWRPRSKETADAADPGLWLDLAHTVLVLPVVLVTSVVTALWWFVGVATATYPLRSQVPPGSLRPMTLYAGSGRSHIALSLGLTSPATRLAFAMTVAVLLLFTLPLVTRVCVAAQTGLGQALLSDMSALHRRISGLEQDRDTAVAQAVAAVTAEAAALRRLERDIHDGPQQQLVRLAMELGRAQHHFDSRPELVRAALADAVVQTQQVLDELRALSRGIAPPILADRGLPEALSALAARCVVPAELDSGPLGRRPDAVVETAAYFVVAEALTNVAKHSHARRCTVGMRHTEGILRVWVTDDGVGGAALAKGHGLQGLADRVHAVGGRLHVNSPEDGPTTVTAELPCR</sequence>
<keyword evidence="9" id="KW-0472">Membrane</keyword>
<evidence type="ECO:0000259" key="12">
    <source>
        <dbReference type="Pfam" id="PF13796"/>
    </source>
</evidence>
<dbReference type="Gene3D" id="1.20.5.1930">
    <property type="match status" value="1"/>
</dbReference>
<feature type="domain" description="Histidine kinase/HSP90-like ATPase" evidence="10">
    <location>
        <begin position="342"/>
        <end position="427"/>
    </location>
</feature>
<keyword evidence="14" id="KW-1185">Reference proteome</keyword>
<proteinExistence type="predicted"/>
<dbReference type="InterPro" id="IPR036890">
    <property type="entry name" value="HATPase_C_sf"/>
</dbReference>
<dbReference type="Pfam" id="PF07730">
    <property type="entry name" value="HisKA_3"/>
    <property type="match status" value="1"/>
</dbReference>
<reference evidence="13" key="1">
    <citation type="submission" date="2022-10" db="EMBL/GenBank/DDBJ databases">
        <title>The complete genomes of actinobacterial strains from the NBC collection.</title>
        <authorList>
            <person name="Joergensen T.S."/>
            <person name="Alvarez Arevalo M."/>
            <person name="Sterndorff E.B."/>
            <person name="Faurdal D."/>
            <person name="Vuksanovic O."/>
            <person name="Mourched A.-S."/>
            <person name="Charusanti P."/>
            <person name="Shaw S."/>
            <person name="Blin K."/>
            <person name="Weber T."/>
        </authorList>
    </citation>
    <scope>NUCLEOTIDE SEQUENCE</scope>
    <source>
        <strain evidence="13">NBC_00302</strain>
    </source>
</reference>
<evidence type="ECO:0000256" key="9">
    <source>
        <dbReference type="SAM" id="Phobius"/>
    </source>
</evidence>